<dbReference type="PANTHER" id="PTHR46040:SF3">
    <property type="entry name" value="HIGH MOBILITY GROUP PROTEIN 2"/>
    <property type="match status" value="1"/>
</dbReference>
<proteinExistence type="predicted"/>
<name>A0AAV7XLY9_9NEOP</name>
<dbReference type="InterPro" id="IPR036910">
    <property type="entry name" value="HMG_box_dom_sf"/>
</dbReference>
<dbReference type="SUPFAM" id="SSF47095">
    <property type="entry name" value="HMG-box"/>
    <property type="match status" value="1"/>
</dbReference>
<dbReference type="Pfam" id="PF00505">
    <property type="entry name" value="HMG_box"/>
    <property type="match status" value="1"/>
</dbReference>
<keyword evidence="7" id="KW-1185">Reference proteome</keyword>
<keyword evidence="2 3" id="KW-0539">Nucleus</keyword>
<evidence type="ECO:0000256" key="4">
    <source>
        <dbReference type="SAM" id="MobiDB-lite"/>
    </source>
</evidence>
<evidence type="ECO:0000256" key="3">
    <source>
        <dbReference type="PROSITE-ProRule" id="PRU00267"/>
    </source>
</evidence>
<evidence type="ECO:0000313" key="7">
    <source>
        <dbReference type="Proteomes" id="UP001075354"/>
    </source>
</evidence>
<sequence>MVKDSWALSRSRFYLRLHALVIELSTMSEVPKPGDNPNTSHAVSENPVVPVPGVQEIPVTQGESVTQVVQMNEVTHANTLSPANADQNVTKSKSKKKKNKLGVAAPRPPLTGYVRYLNSRRENLKNENPNLTFPDITKILAQEWANLSPEEKQPYLDAGVQDRERWLQEMEVYKGTENYRNFRRQQEEKQKAKETSKEPVREPEEKRIKIASENGQRVINGFDIPIFTDEFLELNRAREAELRQLRRNSSDFELQNASLSRIVESMRTAVDGLEVGIKGRRDSNLSIIHHLDRMRASLAAAFHAVALPDSGARATVDTVDDFMLQLHGLLTGGESSKHFQLLARVAGILDRLEIQS</sequence>
<protein>
    <recommendedName>
        <fullName evidence="5">HMG box domain-containing protein</fullName>
    </recommendedName>
</protein>
<dbReference type="PROSITE" id="PS50118">
    <property type="entry name" value="HMG_BOX_2"/>
    <property type="match status" value="1"/>
</dbReference>
<evidence type="ECO:0000313" key="6">
    <source>
        <dbReference type="EMBL" id="KAJ1526686.1"/>
    </source>
</evidence>
<gene>
    <name evidence="6" type="ORF">ONE63_008266</name>
</gene>
<evidence type="ECO:0000256" key="1">
    <source>
        <dbReference type="ARBA" id="ARBA00023125"/>
    </source>
</evidence>
<dbReference type="EMBL" id="JAPTSV010000006">
    <property type="protein sequence ID" value="KAJ1526686.1"/>
    <property type="molecule type" value="Genomic_DNA"/>
</dbReference>
<dbReference type="InterPro" id="IPR009071">
    <property type="entry name" value="HMG_box_dom"/>
</dbReference>
<dbReference type="Gene3D" id="1.10.30.10">
    <property type="entry name" value="High mobility group box domain"/>
    <property type="match status" value="1"/>
</dbReference>
<dbReference type="CDD" id="cd21980">
    <property type="entry name" value="HMG-box_HMG20"/>
    <property type="match status" value="1"/>
</dbReference>
<feature type="compositionally biased region" description="Basic and acidic residues" evidence="4">
    <location>
        <begin position="184"/>
        <end position="204"/>
    </location>
</feature>
<dbReference type="GO" id="GO:0005634">
    <property type="term" value="C:nucleus"/>
    <property type="evidence" value="ECO:0007669"/>
    <property type="project" value="UniProtKB-UniRule"/>
</dbReference>
<dbReference type="InterPro" id="IPR051965">
    <property type="entry name" value="ChromReg_NeuronalGeneExpr"/>
</dbReference>
<feature type="DNA-binding region" description="HMG box" evidence="3">
    <location>
        <begin position="106"/>
        <end position="174"/>
    </location>
</feature>
<reference evidence="6" key="1">
    <citation type="submission" date="2022-12" db="EMBL/GenBank/DDBJ databases">
        <title>Chromosome-level genome assembly of the bean flower thrips Megalurothrips usitatus.</title>
        <authorList>
            <person name="Ma L."/>
            <person name="Liu Q."/>
            <person name="Li H."/>
            <person name="Cai W."/>
        </authorList>
    </citation>
    <scope>NUCLEOTIDE SEQUENCE</scope>
    <source>
        <strain evidence="6">Cailab_2022a</strain>
    </source>
</reference>
<dbReference type="GO" id="GO:0010468">
    <property type="term" value="P:regulation of gene expression"/>
    <property type="evidence" value="ECO:0007669"/>
    <property type="project" value="TreeGrafter"/>
</dbReference>
<dbReference type="PANTHER" id="PTHR46040">
    <property type="entry name" value="HIGH MOBILITY GROUP PROTEIN 2"/>
    <property type="match status" value="1"/>
</dbReference>
<feature type="compositionally biased region" description="Polar residues" evidence="4">
    <location>
        <begin position="76"/>
        <end position="90"/>
    </location>
</feature>
<keyword evidence="1 3" id="KW-0238">DNA-binding</keyword>
<feature type="region of interest" description="Disordered" evidence="4">
    <location>
        <begin position="183"/>
        <end position="204"/>
    </location>
</feature>
<feature type="region of interest" description="Disordered" evidence="4">
    <location>
        <begin position="76"/>
        <end position="107"/>
    </location>
</feature>
<dbReference type="SMART" id="SM00398">
    <property type="entry name" value="HMG"/>
    <property type="match status" value="1"/>
</dbReference>
<comment type="caution">
    <text evidence="6">The sequence shown here is derived from an EMBL/GenBank/DDBJ whole genome shotgun (WGS) entry which is preliminary data.</text>
</comment>
<evidence type="ECO:0000259" key="5">
    <source>
        <dbReference type="PROSITE" id="PS50118"/>
    </source>
</evidence>
<feature type="domain" description="HMG box" evidence="5">
    <location>
        <begin position="106"/>
        <end position="174"/>
    </location>
</feature>
<dbReference type="AlphaFoldDB" id="A0AAV7XLY9"/>
<organism evidence="6 7">
    <name type="scientific">Megalurothrips usitatus</name>
    <name type="common">bean blossom thrips</name>
    <dbReference type="NCBI Taxonomy" id="439358"/>
    <lineage>
        <taxon>Eukaryota</taxon>
        <taxon>Metazoa</taxon>
        <taxon>Ecdysozoa</taxon>
        <taxon>Arthropoda</taxon>
        <taxon>Hexapoda</taxon>
        <taxon>Insecta</taxon>
        <taxon>Pterygota</taxon>
        <taxon>Neoptera</taxon>
        <taxon>Paraneoptera</taxon>
        <taxon>Thysanoptera</taxon>
        <taxon>Terebrantia</taxon>
        <taxon>Thripoidea</taxon>
        <taxon>Thripidae</taxon>
        <taxon>Megalurothrips</taxon>
    </lineage>
</organism>
<dbReference type="Proteomes" id="UP001075354">
    <property type="component" value="Chromosome 6"/>
</dbReference>
<dbReference type="GO" id="GO:0003677">
    <property type="term" value="F:DNA binding"/>
    <property type="evidence" value="ECO:0007669"/>
    <property type="project" value="UniProtKB-UniRule"/>
</dbReference>
<accession>A0AAV7XLY9</accession>
<evidence type="ECO:0000256" key="2">
    <source>
        <dbReference type="ARBA" id="ARBA00023242"/>
    </source>
</evidence>